<evidence type="ECO:0000313" key="2">
    <source>
        <dbReference type="EMBL" id="WIY47053.1"/>
    </source>
</evidence>
<feature type="signal peptide" evidence="1">
    <location>
        <begin position="1"/>
        <end position="19"/>
    </location>
</feature>
<feature type="chain" id="PRO_5046448398" description="DUF2946 domain-containing protein" evidence="1">
    <location>
        <begin position="20"/>
        <end position="125"/>
    </location>
</feature>
<protein>
    <recommendedName>
        <fullName evidence="4">DUF2946 domain-containing protein</fullName>
    </recommendedName>
</protein>
<dbReference type="GeneID" id="79792958"/>
<proteinExistence type="predicted"/>
<accession>A0ABY9AJK4</accession>
<evidence type="ECO:0000256" key="1">
    <source>
        <dbReference type="SAM" id="SignalP"/>
    </source>
</evidence>
<name>A0ABY9AJK4_PARCI</name>
<sequence length="125" mass="13024">MLRRWSVFWLWCALWAAFSHDLLPALHHHAHLHAMAPAVVQADAAGDAGDVQRQPLRGGADADDCAICAHFAGTCVSLAAPLPPSVPGPVSGAPRLPPARTAAPLPRVAWLLAASRAPPPLSASI</sequence>
<gene>
    <name evidence="2" type="ORF">QRO08_14475</name>
</gene>
<organism evidence="2 3">
    <name type="scientific">Paracidovorax citrulli</name>
    <name type="common">Acidovorax citrulli</name>
    <dbReference type="NCBI Taxonomy" id="80869"/>
    <lineage>
        <taxon>Bacteria</taxon>
        <taxon>Pseudomonadati</taxon>
        <taxon>Pseudomonadota</taxon>
        <taxon>Betaproteobacteria</taxon>
        <taxon>Burkholderiales</taxon>
        <taxon>Comamonadaceae</taxon>
        <taxon>Paracidovorax</taxon>
    </lineage>
</organism>
<dbReference type="RefSeq" id="WP_011796335.1">
    <property type="nucleotide sequence ID" value="NZ_CP023687.1"/>
</dbReference>
<evidence type="ECO:0000313" key="3">
    <source>
        <dbReference type="Proteomes" id="UP001242732"/>
    </source>
</evidence>
<dbReference type="EMBL" id="CP127363">
    <property type="protein sequence ID" value="WIY47053.1"/>
    <property type="molecule type" value="Genomic_DNA"/>
</dbReference>
<dbReference type="Proteomes" id="UP001242732">
    <property type="component" value="Chromosome"/>
</dbReference>
<evidence type="ECO:0008006" key="4">
    <source>
        <dbReference type="Google" id="ProtNLM"/>
    </source>
</evidence>
<keyword evidence="1" id="KW-0732">Signal</keyword>
<reference evidence="2 3" key="1">
    <citation type="submission" date="2023-06" db="EMBL/GenBank/DDBJ databases">
        <authorList>
            <person name="Ham H."/>
            <person name="Park D.S."/>
        </authorList>
    </citation>
    <scope>NUCLEOTIDE SEQUENCE [LARGE SCALE GENOMIC DNA]</scope>
    <source>
        <strain evidence="2 3">KACC 17005</strain>
    </source>
</reference>
<keyword evidence="3" id="KW-1185">Reference proteome</keyword>